<dbReference type="InterPro" id="IPR013783">
    <property type="entry name" value="Ig-like_fold"/>
</dbReference>
<dbReference type="EMBL" id="MHKD01000008">
    <property type="protein sequence ID" value="OGY85078.1"/>
    <property type="molecule type" value="Genomic_DNA"/>
</dbReference>
<evidence type="ECO:0000256" key="1">
    <source>
        <dbReference type="SAM" id="MobiDB-lite"/>
    </source>
</evidence>
<dbReference type="SUPFAM" id="SSF49265">
    <property type="entry name" value="Fibronectin type III"/>
    <property type="match status" value="1"/>
</dbReference>
<keyword evidence="2" id="KW-1133">Transmembrane helix</keyword>
<evidence type="ECO:0000259" key="4">
    <source>
        <dbReference type="PROSITE" id="PS50853"/>
    </source>
</evidence>
<evidence type="ECO:0000256" key="2">
    <source>
        <dbReference type="SAM" id="Phobius"/>
    </source>
</evidence>
<dbReference type="Pfam" id="PF24595">
    <property type="entry name" value="DUF7619"/>
    <property type="match status" value="1"/>
</dbReference>
<feature type="compositionally biased region" description="Polar residues" evidence="1">
    <location>
        <begin position="567"/>
        <end position="583"/>
    </location>
</feature>
<dbReference type="PROSITE" id="PS50268">
    <property type="entry name" value="CADHERIN_2"/>
    <property type="match status" value="1"/>
</dbReference>
<feature type="compositionally biased region" description="Acidic residues" evidence="1">
    <location>
        <begin position="1202"/>
        <end position="1223"/>
    </location>
</feature>
<feature type="domain" description="Fibronectin type-III" evidence="4">
    <location>
        <begin position="667"/>
        <end position="774"/>
    </location>
</feature>
<dbReference type="SUPFAM" id="SSF101908">
    <property type="entry name" value="Putative isomerase YbhE"/>
    <property type="match status" value="2"/>
</dbReference>
<evidence type="ECO:0000313" key="6">
    <source>
        <dbReference type="Proteomes" id="UP000176952"/>
    </source>
</evidence>
<accession>A0A1G2B785</accession>
<keyword evidence="2" id="KW-0472">Membrane</keyword>
<dbReference type="GO" id="GO:0007156">
    <property type="term" value="P:homophilic cell adhesion via plasma membrane adhesion molecules"/>
    <property type="evidence" value="ECO:0007669"/>
    <property type="project" value="InterPro"/>
</dbReference>
<reference evidence="5 6" key="1">
    <citation type="journal article" date="2016" name="Nat. Commun.">
        <title>Thousands of microbial genomes shed light on interconnected biogeochemical processes in an aquifer system.</title>
        <authorList>
            <person name="Anantharaman K."/>
            <person name="Brown C.T."/>
            <person name="Hug L.A."/>
            <person name="Sharon I."/>
            <person name="Castelle C.J."/>
            <person name="Probst A.J."/>
            <person name="Thomas B.C."/>
            <person name="Singh A."/>
            <person name="Wilkins M.J."/>
            <person name="Karaoz U."/>
            <person name="Brodie E.L."/>
            <person name="Williams K.H."/>
            <person name="Hubbard S.S."/>
            <person name="Banfield J.F."/>
        </authorList>
    </citation>
    <scope>NUCLEOTIDE SEQUENCE [LARGE SCALE GENOMIC DNA]</scope>
</reference>
<sequence>MHVGTMTAGTVNINVSDPTNPEIMANQYQQPDMQQINSLWKDDNTLFAAGGTDGILALDYTAPLSPVQDWSIAPGATTVAFQMKAVSNKLYVANKGIFIYDITNAASPSLLGSNTTGCTEARSIEVSGNYAYVGCEGTGVRIYDISNPASPTSVATIATTGLKARGLKIVETTLYVATAGSGFRSYNISDPLNPSQIGSVSTSGGCYKIDVQGTTAFCGDNNSGVTAINISTPGSPSVISTYQPGGGTELNVQAEGNALFVSSLSEFFIIDISDTSSMSTLGSITPRDDVRGFGLSGNTLYISDSLRGMSIWDVTSRTTPIELGSMDFTDTNSTHGVTDVYPLGKYFFATSYGTTSLFGASMTLQSSGVATSGAVDTTSDTIKHATLSITENKPTGTGITYQMSANGGTNWESVTPDVEHDFTNTGSDLRWQATLSTTDTTATPTISSLSIAYETYRVPNQPTITVTDDITQVQLASSTFSGDITHSSSDWEIYDSSTLSAGNLVAYSYNNASALTSIDMADGAFTFQNALSGRDRLRPNNNYWARVRHTNAQGSSSWSSTVSFTAQNQAPGSSTIPTQTWSEDTTETGPDLNDYFTDPDETALTYSVLTADTPSNIDVEIDEDGIVTFTPDADWFGSDTVTFVADDETTTGNSNQVTLTVTNVNDPPEAPENFDITGGGRVSSLRPTLSWQAATDIDNTSNELSYIVRISKDADPINNAHIQVTTGQGDERSSLTSDLEDETLYYYAVKTVDADDAESDWSAVQSFYLNTALTPDLVVTKSTEQIQVANVMRPFTTRFFENILQNFIRKAQADTQETNDPESIPAWVLVLQSPWLTYVFLGLIAISVLYILVHSRVPQNITAVLFLPPHESFARISPKDEHGTWKTSFASYERKTRVTKQAFIAGTFLLIGKIFLTGVLGALFSPAIIPSLSRAEGETLVTPGSRLQYTITYENTGDAMATNVIISDTIPSPTTLLAKSINFDGLTGLSPEDNENITLSGNTLRFNVGAVGEAGQETDSGTISFQVEILKQIASDVSFVSNTANYVYDGATNENTNTVSNILPNSYVGGKIYVDKNGDEDFDDKDAPVENADFTLYKNTDDDNETLGDDDTLWQSGSSDAAGDYIFHHIGQGVYFIVLNEDSISLNTQAAENQEEEENASYRIDVNTSTGFVSADNDFIITETGDSKKPKVKIKKPKSDTTEESQTDTTKDEETDISEENEADAAGNAAEVACDRLSVQSINGQTQNVNHFEVQNNTVITVKGETCANAKLIASYRDVKETFNAHEDGSWDWALRTENIKKDSLTVNISLLENPEISRTVTFTKNQSVAKKVQNAAAKSLSAVAEILNINGDTPLSRFEIPLILILIALLAYLLYRLMDKKEDALLKEKPKHPAKKKFQ</sequence>
<dbReference type="NCBIfam" id="TIGR01451">
    <property type="entry name" value="B_ant_repeat"/>
    <property type="match status" value="1"/>
</dbReference>
<feature type="region of interest" description="Disordered" evidence="1">
    <location>
        <begin position="1186"/>
        <end position="1227"/>
    </location>
</feature>
<feature type="transmembrane region" description="Helical" evidence="2">
    <location>
        <begin position="902"/>
        <end position="924"/>
    </location>
</feature>
<keyword evidence="2" id="KW-0812">Transmembrane</keyword>
<dbReference type="InterPro" id="IPR055353">
    <property type="entry name" value="DUF7619"/>
</dbReference>
<evidence type="ECO:0000259" key="3">
    <source>
        <dbReference type="PROSITE" id="PS50268"/>
    </source>
</evidence>
<dbReference type="SUPFAM" id="SSF117074">
    <property type="entry name" value="Hypothetical protein PA1324"/>
    <property type="match status" value="1"/>
</dbReference>
<dbReference type="Pfam" id="PF17963">
    <property type="entry name" value="Big_9"/>
    <property type="match status" value="1"/>
</dbReference>
<dbReference type="InterPro" id="IPR002126">
    <property type="entry name" value="Cadherin-like_dom"/>
</dbReference>
<dbReference type="GO" id="GO:0016020">
    <property type="term" value="C:membrane"/>
    <property type="evidence" value="ECO:0007669"/>
    <property type="project" value="InterPro"/>
</dbReference>
<feature type="transmembrane region" description="Helical" evidence="2">
    <location>
        <begin position="1359"/>
        <end position="1376"/>
    </location>
</feature>
<evidence type="ECO:0000313" key="5">
    <source>
        <dbReference type="EMBL" id="OGY85078.1"/>
    </source>
</evidence>
<name>A0A1G2B785_9BACT</name>
<feature type="region of interest" description="Disordered" evidence="1">
    <location>
        <begin position="567"/>
        <end position="592"/>
    </location>
</feature>
<dbReference type="InterPro" id="IPR003961">
    <property type="entry name" value="FN3_dom"/>
</dbReference>
<dbReference type="PROSITE" id="PS50853">
    <property type="entry name" value="FN3"/>
    <property type="match status" value="1"/>
</dbReference>
<evidence type="ECO:0008006" key="7">
    <source>
        <dbReference type="Google" id="ProtNLM"/>
    </source>
</evidence>
<dbReference type="InterPro" id="IPR036116">
    <property type="entry name" value="FN3_sf"/>
</dbReference>
<comment type="caution">
    <text evidence="5">The sequence shown here is derived from an EMBL/GenBank/DDBJ whole genome shotgun (WGS) entry which is preliminary data.</text>
</comment>
<dbReference type="InterPro" id="IPR013211">
    <property type="entry name" value="LVIVD"/>
</dbReference>
<gene>
    <name evidence="5" type="ORF">A3F54_04125</name>
</gene>
<feature type="transmembrane region" description="Helical" evidence="2">
    <location>
        <begin position="835"/>
        <end position="853"/>
    </location>
</feature>
<dbReference type="GO" id="GO:0005509">
    <property type="term" value="F:calcium ion binding"/>
    <property type="evidence" value="ECO:0007669"/>
    <property type="project" value="InterPro"/>
</dbReference>
<dbReference type="SUPFAM" id="SSF49401">
    <property type="entry name" value="Bacterial adhesins"/>
    <property type="match status" value="1"/>
</dbReference>
<dbReference type="Proteomes" id="UP000176952">
    <property type="component" value="Unassembled WGS sequence"/>
</dbReference>
<proteinExistence type="predicted"/>
<dbReference type="InterPro" id="IPR047589">
    <property type="entry name" value="DUF11_rpt"/>
</dbReference>
<organism evidence="5 6">
    <name type="scientific">Candidatus Kerfeldbacteria bacterium RIFCSPHIGHO2_12_FULL_48_17</name>
    <dbReference type="NCBI Taxonomy" id="1798542"/>
    <lineage>
        <taxon>Bacteria</taxon>
        <taxon>Candidatus Kerfeldiibacteriota</taxon>
    </lineage>
</organism>
<dbReference type="InterPro" id="IPR008966">
    <property type="entry name" value="Adhesion_dom_sf"/>
</dbReference>
<dbReference type="Pfam" id="PF08309">
    <property type="entry name" value="LVIVD"/>
    <property type="match status" value="5"/>
</dbReference>
<feature type="domain" description="Cadherin" evidence="3">
    <location>
        <begin position="597"/>
        <end position="673"/>
    </location>
</feature>
<protein>
    <recommendedName>
        <fullName evidence="7">Fibronectin type-III domain-containing protein</fullName>
    </recommendedName>
</protein>
<dbReference type="Gene3D" id="2.60.40.10">
    <property type="entry name" value="Immunoglobulins"/>
    <property type="match status" value="2"/>
</dbReference>